<dbReference type="PANTHER" id="PTHR30040">
    <property type="entry name" value="THIAMINE BIOSYNTHESIS LIPOPROTEIN APBE"/>
    <property type="match status" value="1"/>
</dbReference>
<protein>
    <recommendedName>
        <fullName evidence="3">FAD:protein FMN transferase</fullName>
        <ecNumber evidence="2">2.7.1.180</ecNumber>
    </recommendedName>
    <alternativeName>
        <fullName evidence="9">Flavin transferase</fullName>
    </alternativeName>
</protein>
<evidence type="ECO:0000256" key="8">
    <source>
        <dbReference type="ARBA" id="ARBA00022842"/>
    </source>
</evidence>
<dbReference type="GO" id="GO:0046872">
    <property type="term" value="F:metal ion binding"/>
    <property type="evidence" value="ECO:0007669"/>
    <property type="project" value="UniProtKB-KW"/>
</dbReference>
<keyword evidence="6 11" id="KW-0479">Metal-binding</keyword>
<dbReference type="InterPro" id="IPR024932">
    <property type="entry name" value="ApbE"/>
</dbReference>
<comment type="cofactor">
    <cofactor evidence="11">
        <name>Mg(2+)</name>
        <dbReference type="ChEBI" id="CHEBI:18420"/>
    </cofactor>
    <cofactor evidence="11">
        <name>Mn(2+)</name>
        <dbReference type="ChEBI" id="CHEBI:29035"/>
    </cofactor>
    <text evidence="11">Magnesium. Can also use manganese.</text>
</comment>
<dbReference type="PANTHER" id="PTHR30040:SF2">
    <property type="entry name" value="FAD:PROTEIN FMN TRANSFERASE"/>
    <property type="match status" value="1"/>
</dbReference>
<comment type="caution">
    <text evidence="12">The sequence shown here is derived from an EMBL/GenBank/DDBJ whole genome shotgun (WGS) entry which is preliminary data.</text>
</comment>
<dbReference type="GO" id="GO:0016740">
    <property type="term" value="F:transferase activity"/>
    <property type="evidence" value="ECO:0007669"/>
    <property type="project" value="UniProtKB-KW"/>
</dbReference>
<evidence type="ECO:0000256" key="7">
    <source>
        <dbReference type="ARBA" id="ARBA00022827"/>
    </source>
</evidence>
<comment type="catalytic activity">
    <reaction evidence="10">
        <text>L-threonyl-[protein] + FAD = FMN-L-threonyl-[protein] + AMP + H(+)</text>
        <dbReference type="Rhea" id="RHEA:36847"/>
        <dbReference type="Rhea" id="RHEA-COMP:11060"/>
        <dbReference type="Rhea" id="RHEA-COMP:11061"/>
        <dbReference type="ChEBI" id="CHEBI:15378"/>
        <dbReference type="ChEBI" id="CHEBI:30013"/>
        <dbReference type="ChEBI" id="CHEBI:57692"/>
        <dbReference type="ChEBI" id="CHEBI:74257"/>
        <dbReference type="ChEBI" id="CHEBI:456215"/>
        <dbReference type="EC" id="2.7.1.180"/>
    </reaction>
</comment>
<keyword evidence="8 11" id="KW-0460">Magnesium</keyword>
<dbReference type="Proteomes" id="UP000601768">
    <property type="component" value="Unassembled WGS sequence"/>
</dbReference>
<evidence type="ECO:0000313" key="13">
    <source>
        <dbReference type="Proteomes" id="UP000601768"/>
    </source>
</evidence>
<evidence type="ECO:0000256" key="5">
    <source>
        <dbReference type="ARBA" id="ARBA00022679"/>
    </source>
</evidence>
<keyword evidence="4" id="KW-0285">Flavoprotein</keyword>
<feature type="binding site" evidence="11">
    <location>
        <position position="135"/>
    </location>
    <ligand>
        <name>Mg(2+)</name>
        <dbReference type="ChEBI" id="CHEBI:18420"/>
    </ligand>
</feature>
<dbReference type="Pfam" id="PF02424">
    <property type="entry name" value="ApbE"/>
    <property type="match status" value="1"/>
</dbReference>
<name>A0A8J6IYF0_9ALTE</name>
<evidence type="ECO:0000256" key="2">
    <source>
        <dbReference type="ARBA" id="ARBA00011955"/>
    </source>
</evidence>
<organism evidence="12 13">
    <name type="scientific">Neptunicella marina</name>
    <dbReference type="NCBI Taxonomy" id="2125989"/>
    <lineage>
        <taxon>Bacteria</taxon>
        <taxon>Pseudomonadati</taxon>
        <taxon>Pseudomonadota</taxon>
        <taxon>Gammaproteobacteria</taxon>
        <taxon>Alteromonadales</taxon>
        <taxon>Alteromonadaceae</taxon>
        <taxon>Neptunicella</taxon>
    </lineage>
</organism>
<dbReference type="Gene3D" id="3.10.520.10">
    <property type="entry name" value="ApbE-like domains"/>
    <property type="match status" value="1"/>
</dbReference>
<evidence type="ECO:0000256" key="10">
    <source>
        <dbReference type="ARBA" id="ARBA00048540"/>
    </source>
</evidence>
<evidence type="ECO:0000256" key="11">
    <source>
        <dbReference type="PIRSR" id="PIRSR006268-2"/>
    </source>
</evidence>
<reference evidence="12" key="2">
    <citation type="submission" date="2020-08" db="EMBL/GenBank/DDBJ databases">
        <authorList>
            <person name="Lai Q."/>
        </authorList>
    </citation>
    <scope>NUCLEOTIDE SEQUENCE</scope>
    <source>
        <strain evidence="12">S27-2</strain>
    </source>
</reference>
<keyword evidence="5 12" id="KW-0808">Transferase</keyword>
<dbReference type="EMBL" id="JACNEP010000019">
    <property type="protein sequence ID" value="MBC3767517.1"/>
    <property type="molecule type" value="Genomic_DNA"/>
</dbReference>
<evidence type="ECO:0000256" key="3">
    <source>
        <dbReference type="ARBA" id="ARBA00016337"/>
    </source>
</evidence>
<feature type="binding site" evidence="11">
    <location>
        <position position="253"/>
    </location>
    <ligand>
        <name>Mg(2+)</name>
        <dbReference type="ChEBI" id="CHEBI:18420"/>
    </ligand>
</feature>
<gene>
    <name evidence="12" type="ORF">H8B19_16685</name>
</gene>
<comment type="similarity">
    <text evidence="1">Belongs to the ApbE family.</text>
</comment>
<evidence type="ECO:0000256" key="1">
    <source>
        <dbReference type="ARBA" id="ARBA00008282"/>
    </source>
</evidence>
<dbReference type="SUPFAM" id="SSF143631">
    <property type="entry name" value="ApbE-like"/>
    <property type="match status" value="1"/>
</dbReference>
<sequence length="277" mass="31135">MASPCELLIDTDDMLVAQQLVALAYQETKRIEQKFSRYLPDNIVHQINSAEGNPVAIDDETFKLLSFADTCYQISQGMFDITSGVLRKAWRFDGSDKLPDDSLVQDLMPFIGWQKIHFDQHQLRMPKGYELDFGGIGKEYAVDKVAQVCLQAQPTISILINFGGDIQITRARDGQQPWVIGIENPLNQDKAVKTLSLYHGGMATSGDSRRYLLKNGERYSHILNPHTGYPVKNAPRSVTVIAEHCIQAGLLATLALLQGEQAEAFLKQQQVQHWCMR</sequence>
<keyword evidence="13" id="KW-1185">Reference proteome</keyword>
<accession>A0A8J6IYF0</accession>
<dbReference type="PIRSF" id="PIRSF006268">
    <property type="entry name" value="ApbE"/>
    <property type="match status" value="1"/>
</dbReference>
<reference evidence="12" key="1">
    <citation type="journal article" date="2018" name="Int. J. Syst. Evol. Microbiol.">
        <title>Neptunicella marina gen. nov., sp. nov., isolated from surface seawater.</title>
        <authorList>
            <person name="Liu X."/>
            <person name="Lai Q."/>
            <person name="Du Y."/>
            <person name="Zhang X."/>
            <person name="Liu Z."/>
            <person name="Sun F."/>
            <person name="Shao Z."/>
        </authorList>
    </citation>
    <scope>NUCLEOTIDE SEQUENCE</scope>
    <source>
        <strain evidence="12">S27-2</strain>
    </source>
</reference>
<evidence type="ECO:0000313" key="12">
    <source>
        <dbReference type="EMBL" id="MBC3767517.1"/>
    </source>
</evidence>
<evidence type="ECO:0000256" key="9">
    <source>
        <dbReference type="ARBA" id="ARBA00031306"/>
    </source>
</evidence>
<evidence type="ECO:0000256" key="6">
    <source>
        <dbReference type="ARBA" id="ARBA00022723"/>
    </source>
</evidence>
<dbReference type="AlphaFoldDB" id="A0A8J6IYF0"/>
<dbReference type="EC" id="2.7.1.180" evidence="2"/>
<dbReference type="InterPro" id="IPR003374">
    <property type="entry name" value="ApbE-like_sf"/>
</dbReference>
<keyword evidence="7" id="KW-0274">FAD</keyword>
<proteinExistence type="inferred from homology"/>
<evidence type="ECO:0000256" key="4">
    <source>
        <dbReference type="ARBA" id="ARBA00022630"/>
    </source>
</evidence>